<name>A0A366M9W7_9EURY</name>
<dbReference type="GO" id="GO:0016787">
    <property type="term" value="F:hydrolase activity"/>
    <property type="evidence" value="ECO:0007669"/>
    <property type="project" value="UniProtKB-KW"/>
</dbReference>
<sequence>MEKKAVVFDNAGTLIKRCRVVRNIKTGEREDNSSLDMIDEIGNSALVVIQTDTKKCIMLANPNKKLYDFIKDTNISLDISYSSSDIKEKDILPMIKDSEVTVKDFQETARELNSKNSFIELCSGSAFLLNTLNKEIEYVITAGGEIFPHVKDVIETLHNRGINVYIASGDRIGSLYELANIINLDKRNVFETASTKRKEEIVTELQNKGNKVMMVGNGPNDILAFKKSDLAVLTLEQKEKVSQKVYDAANIVINQIYEVLDIDF</sequence>
<dbReference type="GO" id="GO:0005507">
    <property type="term" value="F:copper ion binding"/>
    <property type="evidence" value="ECO:0007669"/>
    <property type="project" value="TreeGrafter"/>
</dbReference>
<comment type="caution">
    <text evidence="2">The sequence shown here is derived from an EMBL/GenBank/DDBJ whole genome shotgun (WGS) entry which is preliminary data.</text>
</comment>
<dbReference type="PANTHER" id="PTHR43520:SF8">
    <property type="entry name" value="P-TYPE CU(+) TRANSPORTER"/>
    <property type="match status" value="1"/>
</dbReference>
<organism evidence="2 3">
    <name type="scientific">Candidatus Methanobinarius endosymbioticus</name>
    <dbReference type="NCBI Taxonomy" id="2006182"/>
    <lineage>
        <taxon>Archaea</taxon>
        <taxon>Methanobacteriati</taxon>
        <taxon>Methanobacteriota</taxon>
        <taxon>Methanomada group</taxon>
        <taxon>Methanobacteria</taxon>
        <taxon>Methanobacteriales</taxon>
        <taxon>Methanobacteriaceae</taxon>
        <taxon>Candidatus Methanobinarius</taxon>
    </lineage>
</organism>
<evidence type="ECO:0000313" key="3">
    <source>
        <dbReference type="Proteomes" id="UP000253099"/>
    </source>
</evidence>
<dbReference type="EC" id="3.6.3.-" evidence="2"/>
<gene>
    <name evidence="2" type="primary">patS</name>
    <name evidence="2" type="ORF">ALNOE001_12880</name>
</gene>
<accession>A0A366M9W7</accession>
<evidence type="ECO:0000313" key="2">
    <source>
        <dbReference type="EMBL" id="RBQ23008.1"/>
    </source>
</evidence>
<dbReference type="GO" id="GO:0043682">
    <property type="term" value="F:P-type divalent copper transporter activity"/>
    <property type="evidence" value="ECO:0007669"/>
    <property type="project" value="TreeGrafter"/>
</dbReference>
<evidence type="ECO:0000256" key="1">
    <source>
        <dbReference type="ARBA" id="ARBA00022967"/>
    </source>
</evidence>
<dbReference type="InterPro" id="IPR023214">
    <property type="entry name" value="HAD_sf"/>
</dbReference>
<dbReference type="Pfam" id="PF00702">
    <property type="entry name" value="Hydrolase"/>
    <property type="match status" value="1"/>
</dbReference>
<protein>
    <submittedName>
        <fullName evidence="2">Soluble P-type ATPase-like phosphatase</fullName>
        <ecNumber evidence="2">3.6.3.-</ecNumber>
    </submittedName>
</protein>
<dbReference type="PANTHER" id="PTHR43520">
    <property type="entry name" value="ATP7, ISOFORM B"/>
    <property type="match status" value="1"/>
</dbReference>
<dbReference type="Proteomes" id="UP000253099">
    <property type="component" value="Unassembled WGS sequence"/>
</dbReference>
<dbReference type="Gene3D" id="3.40.50.1000">
    <property type="entry name" value="HAD superfamily/HAD-like"/>
    <property type="match status" value="1"/>
</dbReference>
<dbReference type="GO" id="GO:0055070">
    <property type="term" value="P:copper ion homeostasis"/>
    <property type="evidence" value="ECO:0007669"/>
    <property type="project" value="TreeGrafter"/>
</dbReference>
<dbReference type="InterPro" id="IPR036412">
    <property type="entry name" value="HAD-like_sf"/>
</dbReference>
<dbReference type="GO" id="GO:0016020">
    <property type="term" value="C:membrane"/>
    <property type="evidence" value="ECO:0007669"/>
    <property type="project" value="TreeGrafter"/>
</dbReference>
<reference evidence="2 3" key="1">
    <citation type="submission" date="2018-06" db="EMBL/GenBank/DDBJ databases">
        <title>Genomic insight into two independent archaeal endosymbiosis events.</title>
        <authorList>
            <person name="Lind A.E."/>
            <person name="Lewis W.H."/>
            <person name="Spang A."/>
            <person name="Guy L."/>
            <person name="Embley M.T."/>
            <person name="Ettema T.J.G."/>
        </authorList>
    </citation>
    <scope>NUCLEOTIDE SEQUENCE [LARGE SCALE GENOMIC DNA]</scope>
    <source>
        <strain evidence="2">NOE</strain>
    </source>
</reference>
<dbReference type="EMBL" id="NIZT01000030">
    <property type="protein sequence ID" value="RBQ23008.1"/>
    <property type="molecule type" value="Genomic_DNA"/>
</dbReference>
<proteinExistence type="predicted"/>
<dbReference type="AlphaFoldDB" id="A0A366M9W7"/>
<keyword evidence="3" id="KW-1185">Reference proteome</keyword>
<keyword evidence="1" id="KW-1278">Translocase</keyword>
<dbReference type="SUPFAM" id="SSF56784">
    <property type="entry name" value="HAD-like"/>
    <property type="match status" value="1"/>
</dbReference>
<keyword evidence="2" id="KW-0378">Hydrolase</keyword>